<protein>
    <submittedName>
        <fullName evidence="2">Uncharacterized protein</fullName>
    </submittedName>
</protein>
<accession>A0AAE0QGQ3</accession>
<sequence length="102" mass="11813">MMQHPWSRFNFHFFPPLSVPLIRSTLWSRGACAHLKCHRASRQDTPWTECQPIAGHTHPSYTTGNLETPISLESCLWTVGGNRSTRRKPTKHRENMQTPHTH</sequence>
<evidence type="ECO:0000313" key="3">
    <source>
        <dbReference type="Proteomes" id="UP001274896"/>
    </source>
</evidence>
<dbReference type="EMBL" id="JAUCMX010000016">
    <property type="protein sequence ID" value="KAK3520348.1"/>
    <property type="molecule type" value="Genomic_DNA"/>
</dbReference>
<evidence type="ECO:0000313" key="2">
    <source>
        <dbReference type="EMBL" id="KAK3520348.1"/>
    </source>
</evidence>
<evidence type="ECO:0000256" key="1">
    <source>
        <dbReference type="SAM" id="MobiDB-lite"/>
    </source>
</evidence>
<feature type="non-terminal residue" evidence="2">
    <location>
        <position position="102"/>
    </location>
</feature>
<organism evidence="2 3">
    <name type="scientific">Hemibagrus guttatus</name>
    <dbReference type="NCBI Taxonomy" id="175788"/>
    <lineage>
        <taxon>Eukaryota</taxon>
        <taxon>Metazoa</taxon>
        <taxon>Chordata</taxon>
        <taxon>Craniata</taxon>
        <taxon>Vertebrata</taxon>
        <taxon>Euteleostomi</taxon>
        <taxon>Actinopterygii</taxon>
        <taxon>Neopterygii</taxon>
        <taxon>Teleostei</taxon>
        <taxon>Ostariophysi</taxon>
        <taxon>Siluriformes</taxon>
        <taxon>Bagridae</taxon>
        <taxon>Hemibagrus</taxon>
    </lineage>
</organism>
<reference evidence="2" key="1">
    <citation type="submission" date="2023-06" db="EMBL/GenBank/DDBJ databases">
        <title>Male Hemibagrus guttatus genome.</title>
        <authorList>
            <person name="Bian C."/>
        </authorList>
    </citation>
    <scope>NUCLEOTIDE SEQUENCE</scope>
    <source>
        <strain evidence="2">Male_cb2023</strain>
        <tissue evidence="2">Muscle</tissue>
    </source>
</reference>
<gene>
    <name evidence="2" type="ORF">QTP70_023842</name>
</gene>
<name>A0AAE0QGQ3_9TELE</name>
<dbReference type="Proteomes" id="UP001274896">
    <property type="component" value="Unassembled WGS sequence"/>
</dbReference>
<keyword evidence="3" id="KW-1185">Reference proteome</keyword>
<proteinExistence type="predicted"/>
<dbReference type="AlphaFoldDB" id="A0AAE0QGQ3"/>
<comment type="caution">
    <text evidence="2">The sequence shown here is derived from an EMBL/GenBank/DDBJ whole genome shotgun (WGS) entry which is preliminary data.</text>
</comment>
<feature type="region of interest" description="Disordered" evidence="1">
    <location>
        <begin position="81"/>
        <end position="102"/>
    </location>
</feature>